<feature type="non-terminal residue" evidence="12">
    <location>
        <position position="611"/>
    </location>
</feature>
<keyword evidence="4" id="KW-0732">Signal</keyword>
<organism evidence="12 13">
    <name type="scientific">Cephalotus follicularis</name>
    <name type="common">Albany pitcher plant</name>
    <dbReference type="NCBI Taxonomy" id="3775"/>
    <lineage>
        <taxon>Eukaryota</taxon>
        <taxon>Viridiplantae</taxon>
        <taxon>Streptophyta</taxon>
        <taxon>Embryophyta</taxon>
        <taxon>Tracheophyta</taxon>
        <taxon>Spermatophyta</taxon>
        <taxon>Magnoliopsida</taxon>
        <taxon>eudicotyledons</taxon>
        <taxon>Gunneridae</taxon>
        <taxon>Pentapetalae</taxon>
        <taxon>rosids</taxon>
        <taxon>fabids</taxon>
        <taxon>Oxalidales</taxon>
        <taxon>Cephalotaceae</taxon>
        <taxon>Cephalotus</taxon>
    </lineage>
</organism>
<dbReference type="GO" id="GO:0004672">
    <property type="term" value="F:protein kinase activity"/>
    <property type="evidence" value="ECO:0007669"/>
    <property type="project" value="InterPro"/>
</dbReference>
<keyword evidence="7" id="KW-1133">Transmembrane helix</keyword>
<evidence type="ECO:0000256" key="7">
    <source>
        <dbReference type="ARBA" id="ARBA00022989"/>
    </source>
</evidence>
<dbReference type="Pfam" id="PF00069">
    <property type="entry name" value="Pkinase"/>
    <property type="match status" value="1"/>
</dbReference>
<dbReference type="FunFam" id="1.10.510.10:FF:000468">
    <property type="entry name" value="PTI1-like tyrosine-protein kinase 3"/>
    <property type="match status" value="2"/>
</dbReference>
<feature type="compositionally biased region" description="Low complexity" evidence="10">
    <location>
        <begin position="256"/>
        <end position="268"/>
    </location>
</feature>
<proteinExistence type="predicted"/>
<evidence type="ECO:0000259" key="11">
    <source>
        <dbReference type="PROSITE" id="PS50011"/>
    </source>
</evidence>
<dbReference type="GO" id="GO:0005886">
    <property type="term" value="C:plasma membrane"/>
    <property type="evidence" value="ECO:0007669"/>
    <property type="project" value="UniProtKB-SubCell"/>
</dbReference>
<evidence type="ECO:0000256" key="9">
    <source>
        <dbReference type="ARBA" id="ARBA00023157"/>
    </source>
</evidence>
<dbReference type="InterPro" id="IPR052611">
    <property type="entry name" value="Plant_RLK_LysM"/>
</dbReference>
<name>A0A1Q3BCY1_CEPFO</name>
<evidence type="ECO:0000256" key="10">
    <source>
        <dbReference type="SAM" id="MobiDB-lite"/>
    </source>
</evidence>
<keyword evidence="12" id="KW-0418">Kinase</keyword>
<gene>
    <name evidence="12" type="ORF">CFOL_v3_09332</name>
</gene>
<feature type="non-terminal residue" evidence="12">
    <location>
        <position position="1"/>
    </location>
</feature>
<evidence type="ECO:0000256" key="8">
    <source>
        <dbReference type="ARBA" id="ARBA00023136"/>
    </source>
</evidence>
<dbReference type="OrthoDB" id="4062651at2759"/>
<keyword evidence="3" id="KW-0812">Transmembrane</keyword>
<dbReference type="InterPro" id="IPR011009">
    <property type="entry name" value="Kinase-like_dom_sf"/>
</dbReference>
<accession>A0A1Q3BCY1</accession>
<dbReference type="Gene3D" id="3.30.200.20">
    <property type="entry name" value="Phosphorylase Kinase, domain 1"/>
    <property type="match status" value="2"/>
</dbReference>
<keyword evidence="2" id="KW-1003">Cell membrane</keyword>
<evidence type="ECO:0000256" key="2">
    <source>
        <dbReference type="ARBA" id="ARBA00022475"/>
    </source>
</evidence>
<feature type="region of interest" description="Disordered" evidence="10">
    <location>
        <begin position="253"/>
        <end position="305"/>
    </location>
</feature>
<dbReference type="Proteomes" id="UP000187406">
    <property type="component" value="Unassembled WGS sequence"/>
</dbReference>
<reference evidence="13" key="1">
    <citation type="submission" date="2016-04" db="EMBL/GenBank/DDBJ databases">
        <title>Cephalotus genome sequencing.</title>
        <authorList>
            <person name="Fukushima K."/>
            <person name="Hasebe M."/>
            <person name="Fang X."/>
        </authorList>
    </citation>
    <scope>NUCLEOTIDE SEQUENCE [LARGE SCALE GENOMIC DNA]</scope>
    <source>
        <strain evidence="13">cv. St1</strain>
    </source>
</reference>
<feature type="domain" description="Protein kinase" evidence="11">
    <location>
        <begin position="1"/>
        <end position="241"/>
    </location>
</feature>
<keyword evidence="12" id="KW-0808">Transferase</keyword>
<keyword evidence="13" id="KW-1185">Reference proteome</keyword>
<dbReference type="PROSITE" id="PS50011">
    <property type="entry name" value="PROTEIN_KINASE_DOM"/>
    <property type="match status" value="2"/>
</dbReference>
<dbReference type="InParanoid" id="A0A1Q3BCY1"/>
<dbReference type="PANTHER" id="PTHR45927">
    <property type="entry name" value="LYSM-DOMAIN RECEPTOR-LIKE KINASE-RELATED"/>
    <property type="match status" value="1"/>
</dbReference>
<dbReference type="Gene3D" id="1.10.510.10">
    <property type="entry name" value="Transferase(Phosphotransferase) domain 1"/>
    <property type="match status" value="2"/>
</dbReference>
<evidence type="ECO:0000256" key="6">
    <source>
        <dbReference type="ARBA" id="ARBA00022840"/>
    </source>
</evidence>
<sequence length="611" mass="67737">SEINLLKMINHTNIIRLSGYCIHQGNTYLVYEYAYNGSLSDWLRSKKNQSSLTLSWKQRVQIAYDVGDAINYLHNFTNPPYIHKNLKTSNILLDGNFRAKLANFGLARMVENDDQGGVHMTRHVVGTHGYMAPEYIENGVVTPKLDVFGFGVVVLELLSGREAAAIDKKAGEQLLSAAVIRVLEGDNVREKLRGFIDPSLKNEYPLDLAFSMAQQAKLCVVDDPNARPAMSEILVTLSKILSSTLDWDPSDEFNCSRSVSSGSPTSPSDQTHHTPQPPPSDTCQRSGKEKPVTGLEAPKTLPESADYTENKSWSVPFSSQGLHHAIESLTLYKFHDLQIATDYFGEANIIKGSVYRGSFKGDTAAVKVMKGDVSSEINLLKMINHTNIIRLSGYCIHQGNTYLVYEYAYNGSLSDWLRSKKNQSSLTLSWKQRVQIAYDVGDAINYLHNFTNPPYIHKNLKTSNILLDGNFRAKLANFGLARMVENDDQGGVHMTRHVVGTHGYMAPEYIENGVVTPKLDVFGFGVVVLELLSGREAAAIDKKAGEQLLSAAVIRVLEGDNVREKLRGFIDPSLKNEYPLDLAFSMAQQAKLCVADDPNARPAMSEILVTL</sequence>
<evidence type="ECO:0000256" key="3">
    <source>
        <dbReference type="ARBA" id="ARBA00022692"/>
    </source>
</evidence>
<keyword evidence="8" id="KW-0472">Membrane</keyword>
<dbReference type="EMBL" id="BDDD01000435">
    <property type="protein sequence ID" value="GAV65818.1"/>
    <property type="molecule type" value="Genomic_DNA"/>
</dbReference>
<dbReference type="GO" id="GO:0051707">
    <property type="term" value="P:response to other organism"/>
    <property type="evidence" value="ECO:0007669"/>
    <property type="project" value="UniProtKB-ARBA"/>
</dbReference>
<evidence type="ECO:0000256" key="5">
    <source>
        <dbReference type="ARBA" id="ARBA00022741"/>
    </source>
</evidence>
<feature type="domain" description="Protein kinase" evidence="11">
    <location>
        <begin position="333"/>
        <end position="611"/>
    </location>
</feature>
<evidence type="ECO:0000256" key="1">
    <source>
        <dbReference type="ARBA" id="ARBA00004162"/>
    </source>
</evidence>
<protein>
    <submittedName>
        <fullName evidence="12">Pkinase domain-containing protein/Pkinase_Tyr domain-containing protein</fullName>
    </submittedName>
</protein>
<comment type="subcellular location">
    <subcellularLocation>
        <location evidence="1">Cell membrane</location>
        <topology evidence="1">Single-pass membrane protein</topology>
    </subcellularLocation>
</comment>
<evidence type="ECO:0000256" key="4">
    <source>
        <dbReference type="ARBA" id="ARBA00022729"/>
    </source>
</evidence>
<keyword evidence="9" id="KW-1015">Disulfide bond</keyword>
<evidence type="ECO:0000313" key="13">
    <source>
        <dbReference type="Proteomes" id="UP000187406"/>
    </source>
</evidence>
<dbReference type="SUPFAM" id="SSF56112">
    <property type="entry name" value="Protein kinase-like (PK-like)"/>
    <property type="match status" value="2"/>
</dbReference>
<comment type="caution">
    <text evidence="12">The sequence shown here is derived from an EMBL/GenBank/DDBJ whole genome shotgun (WGS) entry which is preliminary data.</text>
</comment>
<dbReference type="PANTHER" id="PTHR45927:SF6">
    <property type="entry name" value="PROTEIN LYK5"/>
    <property type="match status" value="1"/>
</dbReference>
<keyword evidence="6" id="KW-0067">ATP-binding</keyword>
<evidence type="ECO:0000313" key="12">
    <source>
        <dbReference type="EMBL" id="GAV65818.1"/>
    </source>
</evidence>
<keyword evidence="5" id="KW-0547">Nucleotide-binding</keyword>
<dbReference type="AlphaFoldDB" id="A0A1Q3BCY1"/>
<dbReference type="InterPro" id="IPR000719">
    <property type="entry name" value="Prot_kinase_dom"/>
</dbReference>
<dbReference type="GO" id="GO:0005524">
    <property type="term" value="F:ATP binding"/>
    <property type="evidence" value="ECO:0007669"/>
    <property type="project" value="UniProtKB-KW"/>
</dbReference>
<dbReference type="Pfam" id="PF07714">
    <property type="entry name" value="PK_Tyr_Ser-Thr"/>
    <property type="match status" value="1"/>
</dbReference>
<dbReference type="STRING" id="3775.A0A1Q3BCY1"/>
<dbReference type="InterPro" id="IPR001245">
    <property type="entry name" value="Ser-Thr/Tyr_kinase_cat_dom"/>
</dbReference>